<dbReference type="PANTHER" id="PTHR14140:SF27">
    <property type="entry name" value="OS04G0289800 PROTEIN"/>
    <property type="match status" value="1"/>
</dbReference>
<dbReference type="GO" id="GO:0061630">
    <property type="term" value="F:ubiquitin protein ligase activity"/>
    <property type="evidence" value="ECO:0007669"/>
    <property type="project" value="TreeGrafter"/>
</dbReference>
<name>A0A5C3NIR3_9AGAM</name>
<dbReference type="AlphaFoldDB" id="A0A5C3NIR3"/>
<dbReference type="STRING" id="5364.A0A5C3NIR3"/>
<dbReference type="InterPro" id="IPR015947">
    <property type="entry name" value="PUA-like_sf"/>
</dbReference>
<keyword evidence="1 2" id="KW-0539">Nucleus</keyword>
<feature type="domain" description="YDG" evidence="4">
    <location>
        <begin position="134"/>
        <end position="288"/>
    </location>
</feature>
<dbReference type="GO" id="GO:0005634">
    <property type="term" value="C:nucleus"/>
    <property type="evidence" value="ECO:0007669"/>
    <property type="project" value="UniProtKB-SubCell"/>
</dbReference>
<dbReference type="OrthoDB" id="2270193at2759"/>
<dbReference type="PROSITE" id="PS51015">
    <property type="entry name" value="YDG"/>
    <property type="match status" value="1"/>
</dbReference>
<dbReference type="Proteomes" id="UP000305948">
    <property type="component" value="Unassembled WGS sequence"/>
</dbReference>
<feature type="compositionally biased region" description="Basic and acidic residues" evidence="3">
    <location>
        <begin position="305"/>
        <end position="317"/>
    </location>
</feature>
<evidence type="ECO:0000259" key="4">
    <source>
        <dbReference type="PROSITE" id="PS51015"/>
    </source>
</evidence>
<comment type="subcellular location">
    <subcellularLocation>
        <location evidence="2">Nucleus</location>
    </subcellularLocation>
</comment>
<dbReference type="InterPro" id="IPR045134">
    <property type="entry name" value="UHRF1/2-like"/>
</dbReference>
<dbReference type="GO" id="GO:0016567">
    <property type="term" value="P:protein ubiquitination"/>
    <property type="evidence" value="ECO:0007669"/>
    <property type="project" value="TreeGrafter"/>
</dbReference>
<organism evidence="5 6">
    <name type="scientific">Heliocybe sulcata</name>
    <dbReference type="NCBI Taxonomy" id="5364"/>
    <lineage>
        <taxon>Eukaryota</taxon>
        <taxon>Fungi</taxon>
        <taxon>Dikarya</taxon>
        <taxon>Basidiomycota</taxon>
        <taxon>Agaricomycotina</taxon>
        <taxon>Agaricomycetes</taxon>
        <taxon>Gloeophyllales</taxon>
        <taxon>Gloeophyllaceae</taxon>
        <taxon>Heliocybe</taxon>
    </lineage>
</organism>
<evidence type="ECO:0000313" key="5">
    <source>
        <dbReference type="EMBL" id="TFK57273.1"/>
    </source>
</evidence>
<protein>
    <recommendedName>
        <fullName evidence="4">YDG domain-containing protein</fullName>
    </recommendedName>
</protein>
<feature type="region of interest" description="Disordered" evidence="3">
    <location>
        <begin position="28"/>
        <end position="133"/>
    </location>
</feature>
<feature type="compositionally biased region" description="Basic and acidic residues" evidence="3">
    <location>
        <begin position="118"/>
        <end position="131"/>
    </location>
</feature>
<dbReference type="InterPro" id="IPR003105">
    <property type="entry name" value="SRA_YDG"/>
</dbReference>
<evidence type="ECO:0000256" key="2">
    <source>
        <dbReference type="PROSITE-ProRule" id="PRU00358"/>
    </source>
</evidence>
<feature type="region of interest" description="Disordered" evidence="3">
    <location>
        <begin position="293"/>
        <end position="365"/>
    </location>
</feature>
<gene>
    <name evidence="5" type="ORF">OE88DRAFT_1715965</name>
</gene>
<evidence type="ECO:0000256" key="3">
    <source>
        <dbReference type="SAM" id="MobiDB-lite"/>
    </source>
</evidence>
<dbReference type="SUPFAM" id="SSF88697">
    <property type="entry name" value="PUA domain-like"/>
    <property type="match status" value="1"/>
</dbReference>
<reference evidence="5 6" key="1">
    <citation type="journal article" date="2019" name="Nat. Ecol. Evol.">
        <title>Megaphylogeny resolves global patterns of mushroom evolution.</title>
        <authorList>
            <person name="Varga T."/>
            <person name="Krizsan K."/>
            <person name="Foldi C."/>
            <person name="Dima B."/>
            <person name="Sanchez-Garcia M."/>
            <person name="Sanchez-Ramirez S."/>
            <person name="Szollosi G.J."/>
            <person name="Szarkandi J.G."/>
            <person name="Papp V."/>
            <person name="Albert L."/>
            <person name="Andreopoulos W."/>
            <person name="Angelini C."/>
            <person name="Antonin V."/>
            <person name="Barry K.W."/>
            <person name="Bougher N.L."/>
            <person name="Buchanan P."/>
            <person name="Buyck B."/>
            <person name="Bense V."/>
            <person name="Catcheside P."/>
            <person name="Chovatia M."/>
            <person name="Cooper J."/>
            <person name="Damon W."/>
            <person name="Desjardin D."/>
            <person name="Finy P."/>
            <person name="Geml J."/>
            <person name="Haridas S."/>
            <person name="Hughes K."/>
            <person name="Justo A."/>
            <person name="Karasinski D."/>
            <person name="Kautmanova I."/>
            <person name="Kiss B."/>
            <person name="Kocsube S."/>
            <person name="Kotiranta H."/>
            <person name="LaButti K.M."/>
            <person name="Lechner B.E."/>
            <person name="Liimatainen K."/>
            <person name="Lipzen A."/>
            <person name="Lukacs Z."/>
            <person name="Mihaltcheva S."/>
            <person name="Morgado L.N."/>
            <person name="Niskanen T."/>
            <person name="Noordeloos M.E."/>
            <person name="Ohm R.A."/>
            <person name="Ortiz-Santana B."/>
            <person name="Ovrebo C."/>
            <person name="Racz N."/>
            <person name="Riley R."/>
            <person name="Savchenko A."/>
            <person name="Shiryaev A."/>
            <person name="Soop K."/>
            <person name="Spirin V."/>
            <person name="Szebenyi C."/>
            <person name="Tomsovsky M."/>
            <person name="Tulloss R.E."/>
            <person name="Uehling J."/>
            <person name="Grigoriev I.V."/>
            <person name="Vagvolgyi C."/>
            <person name="Papp T."/>
            <person name="Martin F.M."/>
            <person name="Miettinen O."/>
            <person name="Hibbett D.S."/>
            <person name="Nagy L.G."/>
        </authorList>
    </citation>
    <scope>NUCLEOTIDE SEQUENCE [LARGE SCALE GENOMIC DNA]</scope>
    <source>
        <strain evidence="5 6">OMC1185</strain>
    </source>
</reference>
<dbReference type="InterPro" id="IPR036987">
    <property type="entry name" value="SRA-YDG_sf"/>
</dbReference>
<dbReference type="Gene3D" id="2.30.280.10">
    <property type="entry name" value="SRA-YDG"/>
    <property type="match status" value="1"/>
</dbReference>
<dbReference type="GO" id="GO:0044027">
    <property type="term" value="P:negative regulation of gene expression via chromosomal CpG island methylation"/>
    <property type="evidence" value="ECO:0007669"/>
    <property type="project" value="TreeGrafter"/>
</dbReference>
<dbReference type="PANTHER" id="PTHR14140">
    <property type="entry name" value="E3 UBIQUITIN-PROTEIN LIGASE UHRF-RELATED"/>
    <property type="match status" value="1"/>
</dbReference>
<sequence length="365" mass="39909">MALTAYEIQRQKNIESNRLLLEELGLETPFFPKEEKPKKKPAAPKKRKSAPAVEDNAEGENFPVKTARVSSEDVTGTDGPRRSARNAGKKVDYNSEQLAAAARPRMISLKSSDSTMESDPRRGDRRIHDPRTYGSIPGIDVGTWWETRQACSVDAIHAPWVAGIAPGPKGAFSVALSGGYEDDVDLGYGFTYTGSGGRDLKGTKAAPKNLRTAPQSSDQTFENNFNAALKKSCETKNPVRVIRGFKLHSQFAPAEGYRYDGLYTIEKAWLEKGLNPHGYLVCKFAFKRLPGQPPIPTKDGSVRAQSDKVEKADKTSESDDEEETKAVLKENEEEGEEENGKERNDLVVDVANSEGSATPEGGEGS</sequence>
<evidence type="ECO:0000256" key="1">
    <source>
        <dbReference type="ARBA" id="ARBA00023242"/>
    </source>
</evidence>
<evidence type="ECO:0000313" key="6">
    <source>
        <dbReference type="Proteomes" id="UP000305948"/>
    </source>
</evidence>
<dbReference type="Pfam" id="PF02182">
    <property type="entry name" value="SAD_SRA"/>
    <property type="match status" value="1"/>
</dbReference>
<dbReference type="EMBL" id="ML213503">
    <property type="protein sequence ID" value="TFK57273.1"/>
    <property type="molecule type" value="Genomic_DNA"/>
</dbReference>
<dbReference type="FunFam" id="2.30.280.10:FF:000005">
    <property type="entry name" value="E3 ubiquitin-protein ligase UHRF1"/>
    <property type="match status" value="1"/>
</dbReference>
<feature type="compositionally biased region" description="Basic residues" evidence="3">
    <location>
        <begin position="38"/>
        <end position="49"/>
    </location>
</feature>
<proteinExistence type="predicted"/>
<accession>A0A5C3NIR3</accession>
<keyword evidence="6" id="KW-1185">Reference proteome</keyword>
<dbReference type="SMART" id="SM00466">
    <property type="entry name" value="SRA"/>
    <property type="match status" value="1"/>
</dbReference>